<feature type="transmembrane region" description="Helical" evidence="8">
    <location>
        <begin position="254"/>
        <end position="273"/>
    </location>
</feature>
<feature type="transmembrane region" description="Helical" evidence="8">
    <location>
        <begin position="576"/>
        <end position="601"/>
    </location>
</feature>
<evidence type="ECO:0000313" key="11">
    <source>
        <dbReference type="Proteomes" id="UP000185511"/>
    </source>
</evidence>
<dbReference type="PANTHER" id="PTHR30003:SF0">
    <property type="entry name" value="GLYCOLATE PERMEASE GLCA-RELATED"/>
    <property type="match status" value="1"/>
</dbReference>
<dbReference type="KEGG" id="acad:UA74_21100"/>
<feature type="compositionally biased region" description="Low complexity" evidence="9">
    <location>
        <begin position="322"/>
        <end position="331"/>
    </location>
</feature>
<comment type="subcellular location">
    <subcellularLocation>
        <location evidence="1 8">Cell membrane</location>
        <topology evidence="1 8">Multi-pass membrane protein</topology>
    </subcellularLocation>
</comment>
<comment type="function">
    <text evidence="8">Uptake of L-lactate across the membrane. Can also transport D-lactate and glycolate.</text>
</comment>
<comment type="similarity">
    <text evidence="2 8">Belongs to the lactate permease family.</text>
</comment>
<evidence type="ECO:0000256" key="1">
    <source>
        <dbReference type="ARBA" id="ARBA00004651"/>
    </source>
</evidence>
<accession>A0AAC9LG49</accession>
<feature type="transmembrane region" description="Helical" evidence="8">
    <location>
        <begin position="69"/>
        <end position="94"/>
    </location>
</feature>
<feature type="transmembrane region" description="Helical" evidence="8">
    <location>
        <begin position="206"/>
        <end position="224"/>
    </location>
</feature>
<dbReference type="GO" id="GO:0015129">
    <property type="term" value="F:lactate transmembrane transporter activity"/>
    <property type="evidence" value="ECO:0007669"/>
    <property type="project" value="UniProtKB-UniRule"/>
</dbReference>
<feature type="transmembrane region" description="Helical" evidence="8">
    <location>
        <begin position="484"/>
        <end position="507"/>
    </location>
</feature>
<keyword evidence="11" id="KW-1185">Reference proteome</keyword>
<feature type="transmembrane region" description="Helical" evidence="8">
    <location>
        <begin position="41"/>
        <end position="63"/>
    </location>
</feature>
<dbReference type="Proteomes" id="UP000185511">
    <property type="component" value="Chromosome"/>
</dbReference>
<name>A0AAC9LG49_9PSEU</name>
<dbReference type="InterPro" id="IPR003804">
    <property type="entry name" value="Lactate_perm"/>
</dbReference>
<feature type="transmembrane region" description="Helical" evidence="8">
    <location>
        <begin position="458"/>
        <end position="478"/>
    </location>
</feature>
<evidence type="ECO:0000256" key="2">
    <source>
        <dbReference type="ARBA" id="ARBA00010100"/>
    </source>
</evidence>
<gene>
    <name evidence="10" type="ORF">UA74_21100</name>
</gene>
<evidence type="ECO:0000256" key="7">
    <source>
        <dbReference type="ARBA" id="ARBA00023136"/>
    </source>
</evidence>
<evidence type="ECO:0000256" key="9">
    <source>
        <dbReference type="SAM" id="MobiDB-lite"/>
    </source>
</evidence>
<dbReference type="Pfam" id="PF02652">
    <property type="entry name" value="Lactate_perm"/>
    <property type="match status" value="2"/>
</dbReference>
<feature type="transmembrane region" description="Helical" evidence="8">
    <location>
        <begin position="231"/>
        <end position="248"/>
    </location>
</feature>
<evidence type="ECO:0000256" key="5">
    <source>
        <dbReference type="ARBA" id="ARBA00022692"/>
    </source>
</evidence>
<evidence type="ECO:0000313" key="10">
    <source>
        <dbReference type="EMBL" id="APU16245.1"/>
    </source>
</evidence>
<protein>
    <recommendedName>
        <fullName evidence="8">L-lactate permease</fullName>
    </recommendedName>
</protein>
<feature type="transmembrane region" description="Helical" evidence="8">
    <location>
        <begin position="347"/>
        <end position="366"/>
    </location>
</feature>
<organism evidence="10 11">
    <name type="scientific">Actinoalloteichus fjordicus</name>
    <dbReference type="NCBI Taxonomy" id="1612552"/>
    <lineage>
        <taxon>Bacteria</taxon>
        <taxon>Bacillati</taxon>
        <taxon>Actinomycetota</taxon>
        <taxon>Actinomycetes</taxon>
        <taxon>Pseudonocardiales</taxon>
        <taxon>Pseudonocardiaceae</taxon>
        <taxon>Actinoalloteichus</taxon>
    </lineage>
</organism>
<keyword evidence="7 8" id="KW-0472">Membrane</keyword>
<dbReference type="RefSeq" id="WP_075741817.1">
    <property type="nucleotide sequence ID" value="NZ_CP016076.1"/>
</dbReference>
<reference evidence="11" key="1">
    <citation type="submission" date="2016-06" db="EMBL/GenBank/DDBJ databases">
        <title>Complete genome sequence of Actinoalloteichus fjordicus DSM 46855 (=ADI127-17), type strain of the new species Actinoalloteichus fjordicus.</title>
        <authorList>
            <person name="Ruckert C."/>
            <person name="Nouioui I."/>
            <person name="Willmese J."/>
            <person name="van Wezel G."/>
            <person name="Klenk H.-P."/>
            <person name="Kalinowski J."/>
            <person name="Zotchev S.B."/>
        </authorList>
    </citation>
    <scope>NUCLEOTIDE SEQUENCE [LARGE SCALE GENOMIC DNA]</scope>
    <source>
        <strain evidence="11">ADI127-7</strain>
    </source>
</reference>
<feature type="transmembrane region" description="Helical" evidence="8">
    <location>
        <begin position="115"/>
        <end position="132"/>
    </location>
</feature>
<dbReference type="GO" id="GO:0015295">
    <property type="term" value="F:solute:proton symporter activity"/>
    <property type="evidence" value="ECO:0007669"/>
    <property type="project" value="TreeGrafter"/>
</dbReference>
<feature type="transmembrane region" description="Helical" evidence="8">
    <location>
        <begin position="12"/>
        <end position="34"/>
    </location>
</feature>
<keyword evidence="6 8" id="KW-1133">Transmembrane helix</keyword>
<dbReference type="AlphaFoldDB" id="A0AAC9LG49"/>
<feature type="transmembrane region" description="Helical" evidence="8">
    <location>
        <begin position="138"/>
        <end position="160"/>
    </location>
</feature>
<evidence type="ECO:0000256" key="8">
    <source>
        <dbReference type="RuleBase" id="RU365092"/>
    </source>
</evidence>
<dbReference type="PANTHER" id="PTHR30003">
    <property type="entry name" value="L-LACTATE PERMEASE"/>
    <property type="match status" value="1"/>
</dbReference>
<dbReference type="EMBL" id="CP016076">
    <property type="protein sequence ID" value="APU16245.1"/>
    <property type="molecule type" value="Genomic_DNA"/>
</dbReference>
<evidence type="ECO:0000256" key="4">
    <source>
        <dbReference type="ARBA" id="ARBA00022475"/>
    </source>
</evidence>
<keyword evidence="3 8" id="KW-0813">Transport</keyword>
<keyword evidence="4 8" id="KW-1003">Cell membrane</keyword>
<sequence length="603" mass="62413">MGWVQDYEPVGGLWVSALLAAAPIVVLLAALGVFRRSAHLSAALALLTALGIAVFSYGMPVGLAGNAALLGLIFGIWPIAWIAFHAVFFHNVTVATGRFESIKAALAGFSPDRRIQALLIAFGFGALLEGVAGGGSPIAITAAMMAALGFPPIKAVVLALLANTAPVAFGGLGNPMIVLGSVTAPLLGVETEEATQLFSAMSGRQLPFLALIIPAFMVVVLAGWRRMVEVWPALLVTGGSFAITQFLISNYVSPSLVDVGAALAAMGSLWVLTRFWRPREVWRFAAEDAEAEGADAARQAESTGPGPRRTRADATSVPGATGAEADGGSKASAAAASTRSGSVGGGLYAWMPYLILIAVIVLSRIGTLFPGLPGWLDVTALLQRATVDIPWPGLHEAVVRVPPITPENADYPAVLTLDLLFSPGSVALFATILAGLLMGARPVSLLRVYGQTIVQMRWALATIMMILSISFVMNYSGATSTLGLAFATTGVLFPLFSAFIGWLGVFLTGSDASANSLFGPMQVISAQQLGIDPTLAGGTNSSGGVMGKMISPQNLAVGATAIGQSGKESLLLRKTFLWSVLLTLAVGVIALLQATVFTGMIPQ</sequence>
<feature type="transmembrane region" description="Helical" evidence="8">
    <location>
        <begin position="167"/>
        <end position="186"/>
    </location>
</feature>
<proteinExistence type="inferred from homology"/>
<evidence type="ECO:0000256" key="6">
    <source>
        <dbReference type="ARBA" id="ARBA00022989"/>
    </source>
</evidence>
<keyword evidence="5 8" id="KW-0812">Transmembrane</keyword>
<feature type="region of interest" description="Disordered" evidence="9">
    <location>
        <begin position="293"/>
        <end position="331"/>
    </location>
</feature>
<evidence type="ECO:0000256" key="3">
    <source>
        <dbReference type="ARBA" id="ARBA00022448"/>
    </source>
</evidence>
<feature type="transmembrane region" description="Helical" evidence="8">
    <location>
        <begin position="419"/>
        <end position="437"/>
    </location>
</feature>
<dbReference type="GO" id="GO:0005886">
    <property type="term" value="C:plasma membrane"/>
    <property type="evidence" value="ECO:0007669"/>
    <property type="project" value="UniProtKB-SubCell"/>
</dbReference>